<dbReference type="Proteomes" id="UP000181790">
    <property type="component" value="Unassembled WGS sequence"/>
</dbReference>
<comment type="caution">
    <text evidence="1">The sequence shown here is derived from an EMBL/GenBank/DDBJ whole genome shotgun (WGS) entry which is preliminary data.</text>
</comment>
<evidence type="ECO:0000313" key="2">
    <source>
        <dbReference type="Proteomes" id="UP000181790"/>
    </source>
</evidence>
<reference evidence="1 2" key="1">
    <citation type="submission" date="2016-10" db="EMBL/GenBank/DDBJ databases">
        <title>Arsenicibacter rosenii gen. nov., sp. nov., an efficient arsenic-methylating bacterium isolated from an arsenic-contaminated paddy soil.</title>
        <authorList>
            <person name="Huang K."/>
        </authorList>
    </citation>
    <scope>NUCLEOTIDE SEQUENCE [LARGE SCALE GENOMIC DNA]</scope>
    <source>
        <strain evidence="1 2">SM-1</strain>
    </source>
</reference>
<protein>
    <submittedName>
        <fullName evidence="1">Uncharacterized protein</fullName>
    </submittedName>
</protein>
<evidence type="ECO:0000313" key="1">
    <source>
        <dbReference type="EMBL" id="OIN57688.1"/>
    </source>
</evidence>
<dbReference type="EMBL" id="MORL01000010">
    <property type="protein sequence ID" value="OIN57688.1"/>
    <property type="molecule type" value="Genomic_DNA"/>
</dbReference>
<sequence>MKRAKSFDNLLTDLHSEPIADVNMSVLGALDSEDVTELSPLSIDEQERLSVCERIIDEGLATFMAVGNALIEIRHSKLYREKYRTFEAYCRNRFGIKRQRAYELMGAAEVVNSLQQPTVSEISDNDILYPLPERESHANALSSIPKDERLKVWQQVNETSQQTGKSITANMIQSVAQQNLATETNSLEVLPKQENTLILMQKIRKNISKAEPDDIRVEVHGVWLKRCGLEEAWRTLRGRPEWVINDNFKDWLTLDEAKAIGLIK</sequence>
<name>A0A1S2VIL4_9BACT</name>
<proteinExistence type="predicted"/>
<gene>
    <name evidence="1" type="ORF">BLX24_18235</name>
</gene>
<accession>A0A1S2VIL4</accession>
<organism evidence="1 2">
    <name type="scientific">Arsenicibacter rosenii</name>
    <dbReference type="NCBI Taxonomy" id="1750698"/>
    <lineage>
        <taxon>Bacteria</taxon>
        <taxon>Pseudomonadati</taxon>
        <taxon>Bacteroidota</taxon>
        <taxon>Cytophagia</taxon>
        <taxon>Cytophagales</taxon>
        <taxon>Spirosomataceae</taxon>
        <taxon>Arsenicibacter</taxon>
    </lineage>
</organism>
<dbReference type="OrthoDB" id="922449at2"/>
<dbReference type="RefSeq" id="WP_071504629.1">
    <property type="nucleotide sequence ID" value="NZ_MORL01000010.1"/>
</dbReference>
<keyword evidence="2" id="KW-1185">Reference proteome</keyword>
<dbReference type="AlphaFoldDB" id="A0A1S2VIL4"/>